<evidence type="ECO:0000256" key="1">
    <source>
        <dbReference type="ARBA" id="ARBA00004651"/>
    </source>
</evidence>
<evidence type="ECO:0000256" key="8">
    <source>
        <dbReference type="ARBA" id="ARBA00023303"/>
    </source>
</evidence>
<evidence type="ECO:0000256" key="9">
    <source>
        <dbReference type="SAM" id="Phobius"/>
    </source>
</evidence>
<dbReference type="EMBL" id="JBAMIC010000002">
    <property type="protein sequence ID" value="KAK7112757.1"/>
    <property type="molecule type" value="Genomic_DNA"/>
</dbReference>
<evidence type="ECO:0000313" key="10">
    <source>
        <dbReference type="EMBL" id="KAK7112757.1"/>
    </source>
</evidence>
<evidence type="ECO:0000256" key="2">
    <source>
        <dbReference type="ARBA" id="ARBA00022448"/>
    </source>
</evidence>
<evidence type="ECO:0000256" key="7">
    <source>
        <dbReference type="ARBA" id="ARBA00023136"/>
    </source>
</evidence>
<sequence length="253" mass="29488">MIASSITIVLCTGVAVLPWVFPLVWEPLDCHCPANYFQENSQYANADCWAKGLTNKDHMELEVYPCISFTLLGLAALLVLPCVLQWYQACDEATVRFVALFVTVAAFPLLTHALQINFVRWGWKRFCHIWVEDKSTFSLLQREKLCNLRAWSMSEDYGENSEQHEHYAVNNDLYCVNNDPYCVNNKHYSVNNDNYSVNSDLYCVSNKRYSVNNTQQTLLCTMIIHACLKKSFLVLWIWLVMLHFLVFRRFLER</sequence>
<keyword evidence="3" id="KW-1003">Cell membrane</keyword>
<feature type="transmembrane region" description="Helical" evidence="9">
    <location>
        <begin position="93"/>
        <end position="114"/>
    </location>
</feature>
<dbReference type="Proteomes" id="UP001374579">
    <property type="component" value="Unassembled WGS sequence"/>
</dbReference>
<keyword evidence="11" id="KW-1185">Reference proteome</keyword>
<keyword evidence="2" id="KW-0813">Transport</keyword>
<dbReference type="InterPro" id="IPR000990">
    <property type="entry name" value="Innexin"/>
</dbReference>
<keyword evidence="8" id="KW-0407">Ion channel</keyword>
<dbReference type="GO" id="GO:0034220">
    <property type="term" value="P:monoatomic ion transmembrane transport"/>
    <property type="evidence" value="ECO:0007669"/>
    <property type="project" value="UniProtKB-KW"/>
</dbReference>
<dbReference type="AlphaFoldDB" id="A0AAN9GLA7"/>
<keyword evidence="7 9" id="KW-0472">Membrane</keyword>
<evidence type="ECO:0000256" key="5">
    <source>
        <dbReference type="ARBA" id="ARBA00022989"/>
    </source>
</evidence>
<feature type="transmembrane region" description="Helical" evidence="9">
    <location>
        <begin position="6"/>
        <end position="25"/>
    </location>
</feature>
<keyword evidence="5 9" id="KW-1133">Transmembrane helix</keyword>
<dbReference type="PROSITE" id="PS51013">
    <property type="entry name" value="PANNEXIN"/>
    <property type="match status" value="1"/>
</dbReference>
<feature type="transmembrane region" description="Helical" evidence="9">
    <location>
        <begin position="63"/>
        <end position="87"/>
    </location>
</feature>
<organism evidence="10 11">
    <name type="scientific">Littorina saxatilis</name>
    <dbReference type="NCBI Taxonomy" id="31220"/>
    <lineage>
        <taxon>Eukaryota</taxon>
        <taxon>Metazoa</taxon>
        <taxon>Spiralia</taxon>
        <taxon>Lophotrochozoa</taxon>
        <taxon>Mollusca</taxon>
        <taxon>Gastropoda</taxon>
        <taxon>Caenogastropoda</taxon>
        <taxon>Littorinimorpha</taxon>
        <taxon>Littorinoidea</taxon>
        <taxon>Littorinidae</taxon>
        <taxon>Littorina</taxon>
    </lineage>
</organism>
<comment type="subcellular location">
    <subcellularLocation>
        <location evidence="1">Cell membrane</location>
        <topology evidence="1">Multi-pass membrane protein</topology>
    </subcellularLocation>
</comment>
<accession>A0AAN9GLA7</accession>
<evidence type="ECO:0000256" key="6">
    <source>
        <dbReference type="ARBA" id="ARBA00023065"/>
    </source>
</evidence>
<evidence type="ECO:0000256" key="3">
    <source>
        <dbReference type="ARBA" id="ARBA00022475"/>
    </source>
</evidence>
<reference evidence="10 11" key="1">
    <citation type="submission" date="2024-02" db="EMBL/GenBank/DDBJ databases">
        <title>Chromosome-scale genome assembly of the rough periwinkle Littorina saxatilis.</title>
        <authorList>
            <person name="De Jode A."/>
            <person name="Faria R."/>
            <person name="Formenti G."/>
            <person name="Sims Y."/>
            <person name="Smith T.P."/>
            <person name="Tracey A."/>
            <person name="Wood J.M.D."/>
            <person name="Zagrodzka Z.B."/>
            <person name="Johannesson K."/>
            <person name="Butlin R.K."/>
            <person name="Leder E.H."/>
        </authorList>
    </citation>
    <scope>NUCLEOTIDE SEQUENCE [LARGE SCALE GENOMIC DNA]</scope>
    <source>
        <strain evidence="10">Snail1</strain>
        <tissue evidence="10">Muscle</tissue>
    </source>
</reference>
<protein>
    <submittedName>
        <fullName evidence="10">Uncharacterized protein</fullName>
    </submittedName>
</protein>
<dbReference type="GO" id="GO:0005886">
    <property type="term" value="C:plasma membrane"/>
    <property type="evidence" value="ECO:0007669"/>
    <property type="project" value="UniProtKB-SubCell"/>
</dbReference>
<evidence type="ECO:0000256" key="4">
    <source>
        <dbReference type="ARBA" id="ARBA00022692"/>
    </source>
</evidence>
<comment type="caution">
    <text evidence="10">The sequence shown here is derived from an EMBL/GenBank/DDBJ whole genome shotgun (WGS) entry which is preliminary data.</text>
</comment>
<keyword evidence="6" id="KW-0406">Ion transport</keyword>
<proteinExistence type="predicted"/>
<evidence type="ECO:0000313" key="11">
    <source>
        <dbReference type="Proteomes" id="UP001374579"/>
    </source>
</evidence>
<keyword evidence="4 9" id="KW-0812">Transmembrane</keyword>
<feature type="transmembrane region" description="Helical" evidence="9">
    <location>
        <begin position="232"/>
        <end position="251"/>
    </location>
</feature>
<gene>
    <name evidence="10" type="ORF">V1264_012156</name>
</gene>
<name>A0AAN9GLA7_9CAEN</name>